<dbReference type="InterPro" id="IPR029035">
    <property type="entry name" value="DHS-like_NAD/FAD-binding_dom"/>
</dbReference>
<dbReference type="PANTHER" id="PTHR11085:SF10">
    <property type="entry name" value="NAD-DEPENDENT PROTEIN DEACYLASE SIRTUIN-5, MITOCHONDRIAL-RELATED"/>
    <property type="match status" value="1"/>
</dbReference>
<evidence type="ECO:0000259" key="4">
    <source>
        <dbReference type="PROSITE" id="PS50305"/>
    </source>
</evidence>
<dbReference type="EMBL" id="HACG01039060">
    <property type="protein sequence ID" value="CEK85925.1"/>
    <property type="molecule type" value="Transcribed_RNA"/>
</dbReference>
<dbReference type="GO" id="GO:0017136">
    <property type="term" value="F:histone deacetylase activity, NAD-dependent"/>
    <property type="evidence" value="ECO:0007669"/>
    <property type="project" value="TreeGrafter"/>
</dbReference>
<dbReference type="PANTHER" id="PTHR11085">
    <property type="entry name" value="NAD-DEPENDENT PROTEIN DEACYLASE SIRTUIN-5, MITOCHONDRIAL-RELATED"/>
    <property type="match status" value="1"/>
</dbReference>
<evidence type="ECO:0000256" key="3">
    <source>
        <dbReference type="PROSITE-ProRule" id="PRU00236"/>
    </source>
</evidence>
<gene>
    <name evidence="6" type="primary">ORF150928</name>
    <name evidence="5" type="synonym">ORF150927</name>
</gene>
<evidence type="ECO:0000256" key="2">
    <source>
        <dbReference type="ARBA" id="ARBA00023027"/>
    </source>
</evidence>
<dbReference type="InterPro" id="IPR026590">
    <property type="entry name" value="Ssirtuin_cat_dom"/>
</dbReference>
<dbReference type="SUPFAM" id="SSF52467">
    <property type="entry name" value="DHS-like NAD/FAD-binding domain"/>
    <property type="match status" value="1"/>
</dbReference>
<name>A0A0B7B0U5_9EUPU</name>
<dbReference type="EMBL" id="HACG01039061">
    <property type="protein sequence ID" value="CEK85926.1"/>
    <property type="molecule type" value="Transcribed_RNA"/>
</dbReference>
<reference evidence="6" key="1">
    <citation type="submission" date="2014-12" db="EMBL/GenBank/DDBJ databases">
        <title>Insight into the proteome of Arion vulgaris.</title>
        <authorList>
            <person name="Aradska J."/>
            <person name="Bulat T."/>
            <person name="Smidak R."/>
            <person name="Sarate P."/>
            <person name="Gangsoo J."/>
            <person name="Sialana F."/>
            <person name="Bilban M."/>
            <person name="Lubec G."/>
        </authorList>
    </citation>
    <scope>NUCLEOTIDE SEQUENCE</scope>
    <source>
        <tissue evidence="6">Skin</tissue>
    </source>
</reference>
<evidence type="ECO:0000313" key="5">
    <source>
        <dbReference type="EMBL" id="CEK85925.1"/>
    </source>
</evidence>
<sequence>MQDMIRDLNPGWSAEAVSVGPDGDVDVKSDLIKEFKVPKCPSCQGDLKPEIIFFGDNVPKPTVQFVLEKMFQSDAVLVVGSSLEVTLVIDS</sequence>
<organism evidence="6">
    <name type="scientific">Arion vulgaris</name>
    <dbReference type="NCBI Taxonomy" id="1028688"/>
    <lineage>
        <taxon>Eukaryota</taxon>
        <taxon>Metazoa</taxon>
        <taxon>Spiralia</taxon>
        <taxon>Lophotrochozoa</taxon>
        <taxon>Mollusca</taxon>
        <taxon>Gastropoda</taxon>
        <taxon>Heterobranchia</taxon>
        <taxon>Euthyneura</taxon>
        <taxon>Panpulmonata</taxon>
        <taxon>Eupulmonata</taxon>
        <taxon>Stylommatophora</taxon>
        <taxon>Helicina</taxon>
        <taxon>Arionoidea</taxon>
        <taxon>Arionidae</taxon>
        <taxon>Arion</taxon>
    </lineage>
</organism>
<feature type="domain" description="Deacetylase sirtuin-type" evidence="4">
    <location>
        <begin position="1"/>
        <end position="91"/>
    </location>
</feature>
<dbReference type="InterPro" id="IPR003000">
    <property type="entry name" value="Sirtuin"/>
</dbReference>
<evidence type="ECO:0000313" key="6">
    <source>
        <dbReference type="EMBL" id="CEK85926.1"/>
    </source>
</evidence>
<dbReference type="Pfam" id="PF02146">
    <property type="entry name" value="SIR2"/>
    <property type="match status" value="1"/>
</dbReference>
<dbReference type="InterPro" id="IPR050134">
    <property type="entry name" value="NAD-dep_sirtuin_deacylases"/>
</dbReference>
<comment type="caution">
    <text evidence="3">Lacks conserved residue(s) required for the propagation of feature annotation.</text>
</comment>
<keyword evidence="1" id="KW-0808">Transferase</keyword>
<dbReference type="Gene3D" id="3.40.50.1220">
    <property type="entry name" value="TPP-binding domain"/>
    <property type="match status" value="1"/>
</dbReference>
<keyword evidence="2" id="KW-0520">NAD</keyword>
<accession>A0A0B7B0U5</accession>
<dbReference type="GO" id="GO:0005759">
    <property type="term" value="C:mitochondrial matrix"/>
    <property type="evidence" value="ECO:0007669"/>
    <property type="project" value="TreeGrafter"/>
</dbReference>
<dbReference type="PROSITE" id="PS50305">
    <property type="entry name" value="SIRTUIN"/>
    <property type="match status" value="1"/>
</dbReference>
<protein>
    <recommendedName>
        <fullName evidence="4">Deacetylase sirtuin-type domain-containing protein</fullName>
    </recommendedName>
</protein>
<dbReference type="AlphaFoldDB" id="A0A0B7B0U5"/>
<proteinExistence type="predicted"/>
<dbReference type="GO" id="GO:0070403">
    <property type="term" value="F:NAD+ binding"/>
    <property type="evidence" value="ECO:0007669"/>
    <property type="project" value="InterPro"/>
</dbReference>
<evidence type="ECO:0000256" key="1">
    <source>
        <dbReference type="ARBA" id="ARBA00022679"/>
    </source>
</evidence>